<evidence type="ECO:0000259" key="5">
    <source>
        <dbReference type="Pfam" id="PF10551"/>
    </source>
</evidence>
<keyword evidence="2" id="KW-0863">Zinc-finger</keyword>
<evidence type="ECO:0000259" key="4">
    <source>
        <dbReference type="Pfam" id="PF04500"/>
    </source>
</evidence>
<dbReference type="Pfam" id="PF04500">
    <property type="entry name" value="FLYWCH"/>
    <property type="match status" value="1"/>
</dbReference>
<reference evidence="7" key="1">
    <citation type="submission" date="2015-02" db="EMBL/GenBank/DDBJ databases">
        <title>Genome sequencing for Strongylocentrotus purpuratus.</title>
        <authorList>
            <person name="Murali S."/>
            <person name="Liu Y."/>
            <person name="Vee V."/>
            <person name="English A."/>
            <person name="Wang M."/>
            <person name="Skinner E."/>
            <person name="Han Y."/>
            <person name="Muzny D.M."/>
            <person name="Worley K.C."/>
            <person name="Gibbs R.A."/>
        </authorList>
    </citation>
    <scope>NUCLEOTIDE SEQUENCE</scope>
</reference>
<accession>A0A7M7GNT2</accession>
<feature type="domain" description="MULE transposase" evidence="5">
    <location>
        <begin position="210"/>
        <end position="278"/>
    </location>
</feature>
<keyword evidence="1" id="KW-0479">Metal-binding</keyword>
<evidence type="ECO:0000313" key="6">
    <source>
        <dbReference type="EnsemblMetazoa" id="XP_003724302"/>
    </source>
</evidence>
<organism evidence="6 7">
    <name type="scientific">Strongylocentrotus purpuratus</name>
    <name type="common">Purple sea urchin</name>
    <dbReference type="NCBI Taxonomy" id="7668"/>
    <lineage>
        <taxon>Eukaryota</taxon>
        <taxon>Metazoa</taxon>
        <taxon>Echinodermata</taxon>
        <taxon>Eleutherozoa</taxon>
        <taxon>Echinozoa</taxon>
        <taxon>Echinoidea</taxon>
        <taxon>Euechinoidea</taxon>
        <taxon>Echinacea</taxon>
        <taxon>Camarodonta</taxon>
        <taxon>Echinidea</taxon>
        <taxon>Strongylocentrotidae</taxon>
        <taxon>Strongylocentrotus</taxon>
    </lineage>
</organism>
<evidence type="ECO:0000256" key="2">
    <source>
        <dbReference type="ARBA" id="ARBA00022771"/>
    </source>
</evidence>
<proteinExistence type="predicted"/>
<sequence length="486" mass="55718">MEVIASNKGGMKVIYEGHMYTKVFEGKVSILWKCVRRTRGCKGTLKTDLNRAQPNTANPHNHDVDLVGAEIAKARQQMKARASTTNDTPKQIYTDTVRNLPREAQGSLPSRTVIRRTILNQRRGPLEPATLAELNMNPEQTMTDGPNPTQFLLYDNGPQARSRIIAFATEECLTHFANAQLCFMDGNFAMSPKLFKQLYIIRVPLGEVEITVLYAFLQNKSRETYQELFQAVLDKIAELGLQPMLATIITDFEIAAMRAAEAVFTPHRNQGCFYHLTQSTWRRVQELGLGEHYREDADFRHFVGMLDGLAFLPEGDVVRGFEYVNAVAPPEGNALLQYFERTYIRGPEQQRQGQQFNMRYRLPAIFPPHVWNVHQATIDGNPRTNNACESWNFGFLKQVGNYHPTFWKAVKNLKAEQAAVEVAISQFMMGNPPRKETKRVYRDLQQRLRNLYMDLRDGRRDMVQFLHAISHNIRPLRILNVEADED</sequence>
<dbReference type="GeneID" id="100891505"/>
<feature type="domain" description="FLYWCH-type" evidence="4">
    <location>
        <begin position="4"/>
        <end position="62"/>
    </location>
</feature>
<keyword evidence="7" id="KW-1185">Reference proteome</keyword>
<dbReference type="Pfam" id="PF10551">
    <property type="entry name" value="MULE"/>
    <property type="match status" value="1"/>
</dbReference>
<dbReference type="Proteomes" id="UP000007110">
    <property type="component" value="Unassembled WGS sequence"/>
</dbReference>
<keyword evidence="3" id="KW-0862">Zinc</keyword>
<dbReference type="AlphaFoldDB" id="A0A7M7GNT2"/>
<protein>
    <recommendedName>
        <fullName evidence="8">MULE transposase domain-containing protein</fullName>
    </recommendedName>
</protein>
<dbReference type="RefSeq" id="XP_003724302.3">
    <property type="nucleotide sequence ID" value="XM_003724254.3"/>
</dbReference>
<dbReference type="KEGG" id="spu:100891505"/>
<dbReference type="InterPro" id="IPR007588">
    <property type="entry name" value="Znf_FLYWCH"/>
</dbReference>
<dbReference type="InterPro" id="IPR018289">
    <property type="entry name" value="MULE_transposase_dom"/>
</dbReference>
<evidence type="ECO:0000313" key="7">
    <source>
        <dbReference type="Proteomes" id="UP000007110"/>
    </source>
</evidence>
<evidence type="ECO:0000256" key="1">
    <source>
        <dbReference type="ARBA" id="ARBA00022723"/>
    </source>
</evidence>
<dbReference type="OrthoDB" id="6612379at2759"/>
<dbReference type="PANTHER" id="PTHR47160">
    <property type="entry name" value="PUTATIVE-RELATED"/>
    <property type="match status" value="1"/>
</dbReference>
<dbReference type="Gene3D" id="2.20.25.240">
    <property type="match status" value="1"/>
</dbReference>
<dbReference type="InParanoid" id="A0A7M7GNT2"/>
<dbReference type="GO" id="GO:0008270">
    <property type="term" value="F:zinc ion binding"/>
    <property type="evidence" value="ECO:0007669"/>
    <property type="project" value="UniProtKB-KW"/>
</dbReference>
<dbReference type="EnsemblMetazoa" id="XM_003724254">
    <property type="protein sequence ID" value="XP_003724302"/>
    <property type="gene ID" value="LOC100891505"/>
</dbReference>
<evidence type="ECO:0000256" key="3">
    <source>
        <dbReference type="ARBA" id="ARBA00022833"/>
    </source>
</evidence>
<reference evidence="6" key="2">
    <citation type="submission" date="2021-01" db="UniProtKB">
        <authorList>
            <consortium name="EnsemblMetazoa"/>
        </authorList>
    </citation>
    <scope>IDENTIFICATION</scope>
</reference>
<dbReference type="OMA" id="RESFQEW"/>
<dbReference type="PANTHER" id="PTHR47160:SF10">
    <property type="entry name" value="MULE TRANSPOSASE DOMAIN-CONTAINING PROTEIN"/>
    <property type="match status" value="1"/>
</dbReference>
<evidence type="ECO:0008006" key="8">
    <source>
        <dbReference type="Google" id="ProtNLM"/>
    </source>
</evidence>
<name>A0A7M7GNT2_STRPU</name>